<organism evidence="2">
    <name type="scientific">Avibacterium paragallinarum</name>
    <name type="common">Haemophilus gallinarum</name>
    <dbReference type="NCBI Taxonomy" id="728"/>
    <lineage>
        <taxon>Bacteria</taxon>
        <taxon>Pseudomonadati</taxon>
        <taxon>Pseudomonadota</taxon>
        <taxon>Gammaproteobacteria</taxon>
        <taxon>Pasteurellales</taxon>
        <taxon>Pasteurellaceae</taxon>
        <taxon>Avibacterium</taxon>
    </lineage>
</organism>
<evidence type="ECO:0000313" key="2">
    <source>
        <dbReference type="EMBL" id="AAM55488.1"/>
    </source>
</evidence>
<feature type="transmembrane region" description="Helical" evidence="1">
    <location>
        <begin position="358"/>
        <end position="382"/>
    </location>
</feature>
<dbReference type="PANTHER" id="PTHR32309:SF13">
    <property type="entry name" value="FERRIC ENTEROBACTIN TRANSPORT PROTEIN FEPE"/>
    <property type="match status" value="1"/>
</dbReference>
<proteinExistence type="predicted"/>
<keyword evidence="1" id="KW-1133">Transmembrane helix</keyword>
<name>Q8KPZ7_AVIPA</name>
<keyword evidence="1" id="KW-0472">Membrane</keyword>
<feature type="transmembrane region" description="Helical" evidence="1">
    <location>
        <begin position="23"/>
        <end position="46"/>
    </location>
</feature>
<evidence type="ECO:0000256" key="1">
    <source>
        <dbReference type="SAM" id="Phobius"/>
    </source>
</evidence>
<dbReference type="EMBL" id="AY116594">
    <property type="protein sequence ID" value="AAM55488.1"/>
    <property type="molecule type" value="Genomic_DNA"/>
</dbReference>
<dbReference type="AlphaFoldDB" id="Q8KPZ7"/>
<gene>
    <name evidence="2" type="primary">hctC</name>
</gene>
<sequence>MEQNVVVQSKEQLRKLKQWLRKINLLFLLTVIIPTFCSLFYFSIWASDVYISESSFIVRSSRAQASLGGMGALLQSIGFARSQDDTFTVQEFMRSRNALTTLESELPVRKFYEDEGDFFSPFNPLGFFNEQELFYQYFRKHLMINIDSLSGYCYFTGSVGLMADLRHQQELNGSHYCHFGGKPFSGINSMIVHVKIQLLCGTIGNEAEKYLSETSTALSQYRVKNGIFDIGAQSESILTLVQKLQDELIAIQTQLDQVRGVISGYPQVKVLKARQFESIRERSGTTIESGVFEGKPFFNNTISRVPAVNLDETLAKQQLTAAMSCVTSGKEEAGRQQLYLEIIAKPSHPDLALEPHRLYNILATLILGLVIYGVSTLLLAGVREHKN</sequence>
<protein>
    <submittedName>
        <fullName evidence="2">HctC</fullName>
    </submittedName>
</protein>
<dbReference type="PANTHER" id="PTHR32309">
    <property type="entry name" value="TYROSINE-PROTEIN KINASE"/>
    <property type="match status" value="1"/>
</dbReference>
<dbReference type="InterPro" id="IPR050445">
    <property type="entry name" value="Bact_polysacc_biosynth/exp"/>
</dbReference>
<accession>Q8KPZ7</accession>
<dbReference type="GO" id="GO:0005886">
    <property type="term" value="C:plasma membrane"/>
    <property type="evidence" value="ECO:0007669"/>
    <property type="project" value="TreeGrafter"/>
</dbReference>
<reference evidence="2" key="1">
    <citation type="submission" date="2002-05" db="EMBL/GenBank/DDBJ databases">
        <title>Cloning and characterization of the capsule transport gene region from Haemophilus paragallinarum.</title>
        <authorList>
            <person name="De Smidt O."/>
            <person name="Albertyn J."/>
            <person name="Bragg R.R."/>
            <person name="Van Heerden E."/>
        </authorList>
    </citation>
    <scope>NUCLEOTIDE SEQUENCE</scope>
</reference>
<keyword evidence="1" id="KW-0812">Transmembrane</keyword>
<dbReference type="GO" id="GO:0004713">
    <property type="term" value="F:protein tyrosine kinase activity"/>
    <property type="evidence" value="ECO:0007669"/>
    <property type="project" value="TreeGrafter"/>
</dbReference>